<dbReference type="EMBL" id="GBXM01020559">
    <property type="protein sequence ID" value="JAH88018.1"/>
    <property type="molecule type" value="Transcribed_RNA"/>
</dbReference>
<evidence type="ECO:0000313" key="1">
    <source>
        <dbReference type="EMBL" id="JAH88018.1"/>
    </source>
</evidence>
<dbReference type="AlphaFoldDB" id="A0A0E9WEU5"/>
<proteinExistence type="predicted"/>
<sequence length="93" mass="11547">MHVWSRSLQHMSVTYVFYAFRFLLKCRIQYSFLFTNYQYEIESNNIKILWNNKKRKKIYRANKTIKISTKLQIFLQISRQDSLFLKQRSNKNR</sequence>
<reference evidence="1" key="2">
    <citation type="journal article" date="2015" name="Fish Shellfish Immunol.">
        <title>Early steps in the European eel (Anguilla anguilla)-Vibrio vulnificus interaction in the gills: Role of the RtxA13 toxin.</title>
        <authorList>
            <person name="Callol A."/>
            <person name="Pajuelo D."/>
            <person name="Ebbesson L."/>
            <person name="Teles M."/>
            <person name="MacKenzie S."/>
            <person name="Amaro C."/>
        </authorList>
    </citation>
    <scope>NUCLEOTIDE SEQUENCE</scope>
</reference>
<accession>A0A0E9WEU5</accession>
<organism evidence="1">
    <name type="scientific">Anguilla anguilla</name>
    <name type="common">European freshwater eel</name>
    <name type="synonym">Muraena anguilla</name>
    <dbReference type="NCBI Taxonomy" id="7936"/>
    <lineage>
        <taxon>Eukaryota</taxon>
        <taxon>Metazoa</taxon>
        <taxon>Chordata</taxon>
        <taxon>Craniata</taxon>
        <taxon>Vertebrata</taxon>
        <taxon>Euteleostomi</taxon>
        <taxon>Actinopterygii</taxon>
        <taxon>Neopterygii</taxon>
        <taxon>Teleostei</taxon>
        <taxon>Anguilliformes</taxon>
        <taxon>Anguillidae</taxon>
        <taxon>Anguilla</taxon>
    </lineage>
</organism>
<protein>
    <submittedName>
        <fullName evidence="1">Uncharacterized protein</fullName>
    </submittedName>
</protein>
<reference evidence="1" key="1">
    <citation type="submission" date="2014-11" db="EMBL/GenBank/DDBJ databases">
        <authorList>
            <person name="Amaro Gonzalez C."/>
        </authorList>
    </citation>
    <scope>NUCLEOTIDE SEQUENCE</scope>
</reference>
<name>A0A0E9WEU5_ANGAN</name>